<dbReference type="CDD" id="cd08414">
    <property type="entry name" value="PBP2_LTTR_aromatics_like"/>
    <property type="match status" value="1"/>
</dbReference>
<evidence type="ECO:0000256" key="4">
    <source>
        <dbReference type="ARBA" id="ARBA00023163"/>
    </source>
</evidence>
<evidence type="ECO:0000313" key="8">
    <source>
        <dbReference type="Proteomes" id="UP000198877"/>
    </source>
</evidence>
<dbReference type="Proteomes" id="UP000198877">
    <property type="component" value="Unassembled WGS sequence"/>
</dbReference>
<dbReference type="EMBL" id="FOYR01000004">
    <property type="protein sequence ID" value="SFR74810.1"/>
    <property type="molecule type" value="Genomic_DNA"/>
</dbReference>
<dbReference type="Pfam" id="PF03466">
    <property type="entry name" value="LysR_substrate"/>
    <property type="match status" value="1"/>
</dbReference>
<feature type="domain" description="LysR substrate-binding" evidence="6">
    <location>
        <begin position="65"/>
        <end position="254"/>
    </location>
</feature>
<dbReference type="InterPro" id="IPR005119">
    <property type="entry name" value="LysR_subst-bd"/>
</dbReference>
<keyword evidence="4" id="KW-0804">Transcription</keyword>
<evidence type="ECO:0000259" key="6">
    <source>
        <dbReference type="Pfam" id="PF03466"/>
    </source>
</evidence>
<organism evidence="7 8">
    <name type="scientific">Microbacterium azadirachtae</name>
    <dbReference type="NCBI Taxonomy" id="582680"/>
    <lineage>
        <taxon>Bacteria</taxon>
        <taxon>Bacillati</taxon>
        <taxon>Actinomycetota</taxon>
        <taxon>Actinomycetes</taxon>
        <taxon>Micrococcales</taxon>
        <taxon>Microbacteriaceae</taxon>
        <taxon>Microbacterium</taxon>
    </lineage>
</organism>
<dbReference type="SUPFAM" id="SSF53850">
    <property type="entry name" value="Periplasmic binding protein-like II"/>
    <property type="match status" value="1"/>
</dbReference>
<dbReference type="Gene3D" id="3.40.190.10">
    <property type="entry name" value="Periplasmic binding protein-like II"/>
    <property type="match status" value="2"/>
</dbReference>
<gene>
    <name evidence="7" type="ORF">SAMN04488591_3393</name>
</gene>
<evidence type="ECO:0000256" key="3">
    <source>
        <dbReference type="ARBA" id="ARBA00023125"/>
    </source>
</evidence>
<evidence type="ECO:0000256" key="1">
    <source>
        <dbReference type="ARBA" id="ARBA00009437"/>
    </source>
</evidence>
<comment type="similarity">
    <text evidence="1">Belongs to the LysR transcriptional regulatory family.</text>
</comment>
<evidence type="ECO:0000256" key="2">
    <source>
        <dbReference type="ARBA" id="ARBA00023015"/>
    </source>
</evidence>
<dbReference type="RefSeq" id="WP_091741969.1">
    <property type="nucleotide sequence ID" value="NZ_FOYR01000004.1"/>
</dbReference>
<sequence>MSRRGGSGGRKPAVRSAKGGARSTAGGGRNAGKNGKGTTKGAPQRPAKKAEKVVFDAPPVLPEEPRTLRLGAVPGATPGRWIDTWNTRMPNVALELVPIPFARQRAALTEGGIDLALVRAPFDDDGMHAIPLYEELPVVIASADSHLLAADELVPADLEGETLLTTAEDVLGALALPTTPSSIPPLDTVENAVETVAAGVGILVAPMSLARLHHRKDVEYRILRDAPVSPVLLAWPKGATTPDIEAFVGVVRGRTANSSR</sequence>
<accession>A0A1I6J8G7</accession>
<reference evidence="8" key="1">
    <citation type="submission" date="2016-10" db="EMBL/GenBank/DDBJ databases">
        <authorList>
            <person name="Varghese N."/>
            <person name="Submissions S."/>
        </authorList>
    </citation>
    <scope>NUCLEOTIDE SEQUENCE [LARGE SCALE GENOMIC DNA]</scope>
    <source>
        <strain evidence="8">CL127</strain>
    </source>
</reference>
<feature type="compositionally biased region" description="Low complexity" evidence="5">
    <location>
        <begin position="31"/>
        <end position="42"/>
    </location>
</feature>
<dbReference type="PANTHER" id="PTHR30346">
    <property type="entry name" value="TRANSCRIPTIONAL DUAL REGULATOR HCAR-RELATED"/>
    <property type="match status" value="1"/>
</dbReference>
<evidence type="ECO:0000256" key="5">
    <source>
        <dbReference type="SAM" id="MobiDB-lite"/>
    </source>
</evidence>
<proteinExistence type="inferred from homology"/>
<dbReference type="GO" id="GO:0003677">
    <property type="term" value="F:DNA binding"/>
    <property type="evidence" value="ECO:0007669"/>
    <property type="project" value="UniProtKB-KW"/>
</dbReference>
<name>A0A1I6J8G7_9MICO</name>
<evidence type="ECO:0000313" key="7">
    <source>
        <dbReference type="EMBL" id="SFR74810.1"/>
    </source>
</evidence>
<dbReference type="PANTHER" id="PTHR30346:SF0">
    <property type="entry name" value="HCA OPERON TRANSCRIPTIONAL ACTIVATOR HCAR"/>
    <property type="match status" value="1"/>
</dbReference>
<keyword evidence="2" id="KW-0805">Transcription regulation</keyword>
<keyword evidence="3 7" id="KW-0238">DNA-binding</keyword>
<dbReference type="GO" id="GO:0003700">
    <property type="term" value="F:DNA-binding transcription factor activity"/>
    <property type="evidence" value="ECO:0007669"/>
    <property type="project" value="TreeGrafter"/>
</dbReference>
<feature type="region of interest" description="Disordered" evidence="5">
    <location>
        <begin position="1"/>
        <end position="55"/>
    </location>
</feature>
<dbReference type="AlphaFoldDB" id="A0A1I6J8G7"/>
<dbReference type="GO" id="GO:0032993">
    <property type="term" value="C:protein-DNA complex"/>
    <property type="evidence" value="ECO:0007669"/>
    <property type="project" value="TreeGrafter"/>
</dbReference>
<protein>
    <submittedName>
        <fullName evidence="7">DNA-binding transcriptional regulator, LysR family</fullName>
    </submittedName>
</protein>